<accession>A0A1H5JSV4</accession>
<dbReference type="Gene3D" id="1.10.357.10">
    <property type="entry name" value="Tetracycline Repressor, domain 2"/>
    <property type="match status" value="1"/>
</dbReference>
<feature type="DNA-binding region" description="H-T-H motif" evidence="4">
    <location>
        <begin position="31"/>
        <end position="50"/>
    </location>
</feature>
<gene>
    <name evidence="6" type="ORF">SAMN04488561_1724</name>
</gene>
<dbReference type="InterPro" id="IPR050109">
    <property type="entry name" value="HTH-type_TetR-like_transc_reg"/>
</dbReference>
<dbReference type="SUPFAM" id="SSF46689">
    <property type="entry name" value="Homeodomain-like"/>
    <property type="match status" value="1"/>
</dbReference>
<evidence type="ECO:0000256" key="3">
    <source>
        <dbReference type="ARBA" id="ARBA00023163"/>
    </source>
</evidence>
<organism evidence="6 7">
    <name type="scientific">Jiangella alba</name>
    <dbReference type="NCBI Taxonomy" id="561176"/>
    <lineage>
        <taxon>Bacteria</taxon>
        <taxon>Bacillati</taxon>
        <taxon>Actinomycetota</taxon>
        <taxon>Actinomycetes</taxon>
        <taxon>Jiangellales</taxon>
        <taxon>Jiangellaceae</taxon>
        <taxon>Jiangella</taxon>
    </lineage>
</organism>
<keyword evidence="1" id="KW-0805">Transcription regulation</keyword>
<dbReference type="Pfam" id="PF00440">
    <property type="entry name" value="TetR_N"/>
    <property type="match status" value="1"/>
</dbReference>
<proteinExistence type="predicted"/>
<keyword evidence="3" id="KW-0804">Transcription</keyword>
<dbReference type="PANTHER" id="PTHR30055:SF234">
    <property type="entry name" value="HTH-TYPE TRANSCRIPTIONAL REGULATOR BETI"/>
    <property type="match status" value="1"/>
</dbReference>
<keyword evidence="2 4" id="KW-0238">DNA-binding</keyword>
<dbReference type="PANTHER" id="PTHR30055">
    <property type="entry name" value="HTH-TYPE TRANSCRIPTIONAL REGULATOR RUTR"/>
    <property type="match status" value="1"/>
</dbReference>
<evidence type="ECO:0000256" key="4">
    <source>
        <dbReference type="PROSITE-ProRule" id="PRU00335"/>
    </source>
</evidence>
<keyword evidence="7" id="KW-1185">Reference proteome</keyword>
<reference evidence="7" key="1">
    <citation type="submission" date="2016-10" db="EMBL/GenBank/DDBJ databases">
        <authorList>
            <person name="Varghese N."/>
            <person name="Submissions S."/>
        </authorList>
    </citation>
    <scope>NUCLEOTIDE SEQUENCE [LARGE SCALE GENOMIC DNA]</scope>
    <source>
        <strain evidence="7">DSM 45237</strain>
    </source>
</reference>
<feature type="domain" description="HTH tetR-type" evidence="5">
    <location>
        <begin position="10"/>
        <end position="68"/>
    </location>
</feature>
<evidence type="ECO:0000313" key="6">
    <source>
        <dbReference type="EMBL" id="SEE55576.1"/>
    </source>
</evidence>
<protein>
    <submittedName>
        <fullName evidence="6">DNA-binding transcriptional regulator, AcrR family</fullName>
    </submittedName>
</protein>
<dbReference type="STRING" id="561176.SAMN04488561_1724"/>
<dbReference type="InterPro" id="IPR009057">
    <property type="entry name" value="Homeodomain-like_sf"/>
</dbReference>
<evidence type="ECO:0000313" key="7">
    <source>
        <dbReference type="Proteomes" id="UP000181980"/>
    </source>
</evidence>
<evidence type="ECO:0000256" key="1">
    <source>
        <dbReference type="ARBA" id="ARBA00023015"/>
    </source>
</evidence>
<dbReference type="Proteomes" id="UP000181980">
    <property type="component" value="Unassembled WGS sequence"/>
</dbReference>
<dbReference type="PROSITE" id="PS50977">
    <property type="entry name" value="HTH_TETR_2"/>
    <property type="match status" value="1"/>
</dbReference>
<dbReference type="EMBL" id="FNUC01000003">
    <property type="protein sequence ID" value="SEE55576.1"/>
    <property type="molecule type" value="Genomic_DNA"/>
</dbReference>
<dbReference type="AlphaFoldDB" id="A0A1H5JSV4"/>
<dbReference type="RefSeq" id="WP_069110922.1">
    <property type="nucleotide sequence ID" value="NZ_FNUC01000003.1"/>
</dbReference>
<evidence type="ECO:0000259" key="5">
    <source>
        <dbReference type="PROSITE" id="PS50977"/>
    </source>
</evidence>
<sequence length="188" mass="20477">MTTTDTGVRQRTRRAILDAAVALWARDFSASLGDIADRAEVSRSTLHRYFPERQSLVDALLIDSQARLGEAWGAAVAASSAPIETIENIMGAIVDLADHVLFLFSDPDRFEGNPHWDDSDDDTLPDLIRAAQSSGDLDPAIDPTFVIGVMYSLIYVTAESVSAGTLPRHKATDTLVRVFRHGLSPRPS</sequence>
<evidence type="ECO:0000256" key="2">
    <source>
        <dbReference type="ARBA" id="ARBA00023125"/>
    </source>
</evidence>
<dbReference type="InterPro" id="IPR001647">
    <property type="entry name" value="HTH_TetR"/>
</dbReference>
<dbReference type="GO" id="GO:0000976">
    <property type="term" value="F:transcription cis-regulatory region binding"/>
    <property type="evidence" value="ECO:0007669"/>
    <property type="project" value="TreeGrafter"/>
</dbReference>
<dbReference type="GO" id="GO:0003700">
    <property type="term" value="F:DNA-binding transcription factor activity"/>
    <property type="evidence" value="ECO:0007669"/>
    <property type="project" value="TreeGrafter"/>
</dbReference>
<name>A0A1H5JSV4_9ACTN</name>